<sequence length="243" mass="27412">GRSPRGGGSARARRALAARRETRPAALVGVAGLDDHRGRRRPRRRVRGQLAQPGHLGGVVVRRGPRLDDDHLALHRVARALRDERAHRAEVGRRLVPSAGPVLPLRVVRPPAERLGHRVQRPRRRGDDLGDRAHAAARLGEAAPLAAARLGRHRRRGRAEHPLRRAGGRGARRLDRRRRGSGHPRPDRGVRDLRHRHPGVRGALARRERRLLRARRVRRPGRAGGRLLRDLHGVRRRLLRRTL</sequence>
<name>A0A6J4TGJ0_9ACTN</name>
<evidence type="ECO:0000256" key="1">
    <source>
        <dbReference type="SAM" id="MobiDB-lite"/>
    </source>
</evidence>
<feature type="compositionally biased region" description="Basic residues" evidence="1">
    <location>
        <begin position="150"/>
        <end position="182"/>
    </location>
</feature>
<feature type="non-terminal residue" evidence="2">
    <location>
        <position position="243"/>
    </location>
</feature>
<gene>
    <name evidence="2" type="ORF">AVDCRST_MAG85-2925</name>
</gene>
<organism evidence="2">
    <name type="scientific">uncultured Solirubrobacteraceae bacterium</name>
    <dbReference type="NCBI Taxonomy" id="1162706"/>
    <lineage>
        <taxon>Bacteria</taxon>
        <taxon>Bacillati</taxon>
        <taxon>Actinomycetota</taxon>
        <taxon>Thermoleophilia</taxon>
        <taxon>Solirubrobacterales</taxon>
        <taxon>Solirubrobacteraceae</taxon>
        <taxon>environmental samples</taxon>
    </lineage>
</organism>
<reference evidence="2" key="1">
    <citation type="submission" date="2020-02" db="EMBL/GenBank/DDBJ databases">
        <authorList>
            <person name="Meier V. D."/>
        </authorList>
    </citation>
    <scope>NUCLEOTIDE SEQUENCE</scope>
    <source>
        <strain evidence="2">AVDCRST_MAG85</strain>
    </source>
</reference>
<dbReference type="EMBL" id="CADCVT010000322">
    <property type="protein sequence ID" value="CAA9521527.1"/>
    <property type="molecule type" value="Genomic_DNA"/>
</dbReference>
<feature type="region of interest" description="Disordered" evidence="1">
    <location>
        <begin position="137"/>
        <end position="202"/>
    </location>
</feature>
<accession>A0A6J4TGJ0</accession>
<feature type="non-terminal residue" evidence="2">
    <location>
        <position position="1"/>
    </location>
</feature>
<proteinExistence type="predicted"/>
<protein>
    <submittedName>
        <fullName evidence="2">Uncharacterized protein</fullName>
    </submittedName>
</protein>
<feature type="compositionally biased region" description="Low complexity" evidence="1">
    <location>
        <begin position="137"/>
        <end position="149"/>
    </location>
</feature>
<evidence type="ECO:0000313" key="2">
    <source>
        <dbReference type="EMBL" id="CAA9521527.1"/>
    </source>
</evidence>
<dbReference type="AlphaFoldDB" id="A0A6J4TGJ0"/>